<protein>
    <submittedName>
        <fullName evidence="7">Monosaccharide ABC transporter substrate-binding protein (CUT2 family)</fullName>
    </submittedName>
</protein>
<evidence type="ECO:0000256" key="1">
    <source>
        <dbReference type="ARBA" id="ARBA00004196"/>
    </source>
</evidence>
<dbReference type="PANTHER" id="PTHR46847">
    <property type="entry name" value="D-ALLOSE-BINDING PERIPLASMIC PROTEIN-RELATED"/>
    <property type="match status" value="1"/>
</dbReference>
<feature type="domain" description="Periplasmic binding protein" evidence="6">
    <location>
        <begin position="81"/>
        <end position="340"/>
    </location>
</feature>
<comment type="subcellular location">
    <subcellularLocation>
        <location evidence="1">Cell envelope</location>
    </subcellularLocation>
</comment>
<evidence type="ECO:0000256" key="3">
    <source>
        <dbReference type="ARBA" id="ARBA00022729"/>
    </source>
</evidence>
<name>A0A366I1V1_9FIRM</name>
<keyword evidence="3 5" id="KW-0732">Signal</keyword>
<dbReference type="Pfam" id="PF13407">
    <property type="entry name" value="Peripla_BP_4"/>
    <property type="match status" value="1"/>
</dbReference>
<feature type="chain" id="PRO_5039290967" evidence="5">
    <location>
        <begin position="21"/>
        <end position="374"/>
    </location>
</feature>
<dbReference type="InterPro" id="IPR025997">
    <property type="entry name" value="SBP_2_dom"/>
</dbReference>
<dbReference type="EMBL" id="QNRX01000014">
    <property type="protein sequence ID" value="RBP61350.1"/>
    <property type="molecule type" value="Genomic_DNA"/>
</dbReference>
<organism evidence="7 8">
    <name type="scientific">Alkalibaculum bacchi</name>
    <dbReference type="NCBI Taxonomy" id="645887"/>
    <lineage>
        <taxon>Bacteria</taxon>
        <taxon>Bacillati</taxon>
        <taxon>Bacillota</taxon>
        <taxon>Clostridia</taxon>
        <taxon>Eubacteriales</taxon>
        <taxon>Eubacteriaceae</taxon>
        <taxon>Alkalibaculum</taxon>
    </lineage>
</organism>
<dbReference type="AlphaFoldDB" id="A0A366I1V1"/>
<comment type="caution">
    <text evidence="7">The sequence shown here is derived from an EMBL/GenBank/DDBJ whole genome shotgun (WGS) entry which is preliminary data.</text>
</comment>
<evidence type="ECO:0000256" key="5">
    <source>
        <dbReference type="SAM" id="SignalP"/>
    </source>
</evidence>
<dbReference type="PANTHER" id="PTHR46847:SF1">
    <property type="entry name" value="D-ALLOSE-BINDING PERIPLASMIC PROTEIN-RELATED"/>
    <property type="match status" value="1"/>
</dbReference>
<evidence type="ECO:0000256" key="2">
    <source>
        <dbReference type="ARBA" id="ARBA00007639"/>
    </source>
</evidence>
<evidence type="ECO:0000313" key="7">
    <source>
        <dbReference type="EMBL" id="RBP61350.1"/>
    </source>
</evidence>
<evidence type="ECO:0000259" key="6">
    <source>
        <dbReference type="Pfam" id="PF13407"/>
    </source>
</evidence>
<accession>A0A366I1V1</accession>
<keyword evidence="8" id="KW-1185">Reference proteome</keyword>
<feature type="region of interest" description="Disordered" evidence="4">
    <location>
        <begin position="20"/>
        <end position="39"/>
    </location>
</feature>
<dbReference type="RefSeq" id="WP_207657451.1">
    <property type="nucleotide sequence ID" value="NZ_QNRX01000014.1"/>
</dbReference>
<dbReference type="GO" id="GO:0030313">
    <property type="term" value="C:cell envelope"/>
    <property type="evidence" value="ECO:0007669"/>
    <property type="project" value="UniProtKB-SubCell"/>
</dbReference>
<comment type="similarity">
    <text evidence="2">Belongs to the bacterial solute-binding protein 2 family.</text>
</comment>
<dbReference type="Proteomes" id="UP000253490">
    <property type="component" value="Unassembled WGS sequence"/>
</dbReference>
<proteinExistence type="inferred from homology"/>
<dbReference type="InterPro" id="IPR028082">
    <property type="entry name" value="Peripla_BP_I"/>
</dbReference>
<dbReference type="GO" id="GO:0030246">
    <property type="term" value="F:carbohydrate binding"/>
    <property type="evidence" value="ECO:0007669"/>
    <property type="project" value="UniProtKB-ARBA"/>
</dbReference>
<dbReference type="PROSITE" id="PS51257">
    <property type="entry name" value="PROKAR_LIPOPROTEIN"/>
    <property type="match status" value="1"/>
</dbReference>
<dbReference type="Gene3D" id="3.40.50.2300">
    <property type="match status" value="2"/>
</dbReference>
<feature type="signal peptide" evidence="5">
    <location>
        <begin position="1"/>
        <end position="20"/>
    </location>
</feature>
<evidence type="ECO:0000256" key="4">
    <source>
        <dbReference type="SAM" id="MobiDB-lite"/>
    </source>
</evidence>
<sequence length="374" mass="40459">MKKKLIAALLVGLLVTSAAGCSSKSPADSKEEKPTTAQPTELAAADVAEQGFDYYDGAMQYKDVVAKLGPIPILDKEIKLGYVCKAFENEFWRMQKEGAEAAVKPLNDLGIKYSIDVRAAQGETDEQGQLAVLNDMINKEYDGILLSPISEGNLVPGIENALKSDISMTVVNDAFMPHIGVTVGAWHLEAAELAAEWVNDKIGGEGQVAIVQGLPKAPPARTRTEGFKNWFTENSPNVEVVAIQNADWDRMKAKETVDIWMKQYPDLKAIYANNDTMAMGALEAVKAAGKLDQVLVVGTDGTSEARKSIKDGELAATVDSFPYYMSQIGTEMLVRKMAGQDVPKVVYSPQAVIDKANVDVPAEEIIGWTGFLAK</sequence>
<gene>
    <name evidence="7" type="ORF">DES36_11432</name>
</gene>
<evidence type="ECO:0000313" key="8">
    <source>
        <dbReference type="Proteomes" id="UP000253490"/>
    </source>
</evidence>
<reference evidence="7 8" key="1">
    <citation type="submission" date="2018-06" db="EMBL/GenBank/DDBJ databases">
        <title>Genomic Encyclopedia of Type Strains, Phase IV (KMG-IV): sequencing the most valuable type-strain genomes for metagenomic binning, comparative biology and taxonomic classification.</title>
        <authorList>
            <person name="Goeker M."/>
        </authorList>
    </citation>
    <scope>NUCLEOTIDE SEQUENCE [LARGE SCALE GENOMIC DNA]</scope>
    <source>
        <strain evidence="7 8">DSM 22112</strain>
    </source>
</reference>
<dbReference type="SUPFAM" id="SSF53822">
    <property type="entry name" value="Periplasmic binding protein-like I"/>
    <property type="match status" value="1"/>
</dbReference>
<dbReference type="CDD" id="cd06320">
    <property type="entry name" value="PBP1_allose_binding"/>
    <property type="match status" value="1"/>
</dbReference>